<evidence type="ECO:0000256" key="1">
    <source>
        <dbReference type="ARBA" id="ARBA00022723"/>
    </source>
</evidence>
<name>A0A4R7C4Q3_9HYPH</name>
<sequence length="251" mass="26850">MPDTVPTIVLYGRASFAAEQSLASIARRLAAETSEPPAIRWAFADLTGPSLPDVLDALETEGTREAVVVPCMVPADPSLSVWLAGALSQWRADRDASLAVRLAAPVEASLDLAAAVTASLAGPATDVALTKPSLGKPGWSKIPEHGRQLFFCVGARCLHRSAEPLWQHLRARMKTHRALAAGPKRVMCARVSCLYPCNLGPLMTVHPDGTWYGALDRTALDRIVDEHLLGDRPVTEHVVHVTASRTESDGA</sequence>
<evidence type="ECO:0000313" key="3">
    <source>
        <dbReference type="EMBL" id="TDR93494.1"/>
    </source>
</evidence>
<gene>
    <name evidence="3" type="ORF">EV668_0756</name>
</gene>
<dbReference type="Gene3D" id="3.40.50.1400">
    <property type="match status" value="1"/>
</dbReference>
<dbReference type="SUPFAM" id="SSF53800">
    <property type="entry name" value="Chelatase"/>
    <property type="match status" value="1"/>
</dbReference>
<dbReference type="InterPro" id="IPR002762">
    <property type="entry name" value="CbiX-like"/>
</dbReference>
<organism evidence="3 4">
    <name type="scientific">Enterovirga rhinocerotis</name>
    <dbReference type="NCBI Taxonomy" id="1339210"/>
    <lineage>
        <taxon>Bacteria</taxon>
        <taxon>Pseudomonadati</taxon>
        <taxon>Pseudomonadota</taxon>
        <taxon>Alphaproteobacteria</taxon>
        <taxon>Hyphomicrobiales</taxon>
        <taxon>Methylobacteriaceae</taxon>
        <taxon>Enterovirga</taxon>
    </lineage>
</organism>
<dbReference type="GO" id="GO:0016829">
    <property type="term" value="F:lyase activity"/>
    <property type="evidence" value="ECO:0007669"/>
    <property type="project" value="UniProtKB-KW"/>
</dbReference>
<evidence type="ECO:0000256" key="2">
    <source>
        <dbReference type="ARBA" id="ARBA00023239"/>
    </source>
</evidence>
<dbReference type="AlphaFoldDB" id="A0A4R7C4Q3"/>
<keyword evidence="1" id="KW-0479">Metal-binding</keyword>
<keyword evidence="2" id="KW-0456">Lyase</keyword>
<dbReference type="GO" id="GO:0046872">
    <property type="term" value="F:metal ion binding"/>
    <property type="evidence" value="ECO:0007669"/>
    <property type="project" value="UniProtKB-KW"/>
</dbReference>
<protein>
    <submittedName>
        <fullName evidence="3">(2Fe-2S) ferredoxin</fullName>
    </submittedName>
</protein>
<dbReference type="CDD" id="cd02980">
    <property type="entry name" value="TRX_Fd_family"/>
    <property type="match status" value="1"/>
</dbReference>
<keyword evidence="4" id="KW-1185">Reference proteome</keyword>
<comment type="caution">
    <text evidence="3">The sequence shown here is derived from an EMBL/GenBank/DDBJ whole genome shotgun (WGS) entry which is preliminary data.</text>
</comment>
<dbReference type="InterPro" id="IPR036249">
    <property type="entry name" value="Thioredoxin-like_sf"/>
</dbReference>
<dbReference type="Proteomes" id="UP000295122">
    <property type="component" value="Unassembled WGS sequence"/>
</dbReference>
<dbReference type="Gene3D" id="3.40.30.10">
    <property type="entry name" value="Glutaredoxin"/>
    <property type="match status" value="1"/>
</dbReference>
<proteinExistence type="predicted"/>
<dbReference type="OrthoDB" id="9800597at2"/>
<dbReference type="SUPFAM" id="SSF52833">
    <property type="entry name" value="Thioredoxin-like"/>
    <property type="match status" value="1"/>
</dbReference>
<reference evidence="3 4" key="1">
    <citation type="submission" date="2019-03" db="EMBL/GenBank/DDBJ databases">
        <title>Genomic Encyclopedia of Type Strains, Phase IV (KMG-IV): sequencing the most valuable type-strain genomes for metagenomic binning, comparative biology and taxonomic classification.</title>
        <authorList>
            <person name="Goeker M."/>
        </authorList>
    </citation>
    <scope>NUCLEOTIDE SEQUENCE [LARGE SCALE GENOMIC DNA]</scope>
    <source>
        <strain evidence="3 4">DSM 25903</strain>
    </source>
</reference>
<dbReference type="RefSeq" id="WP_133768490.1">
    <property type="nucleotide sequence ID" value="NZ_SNZR01000011.1"/>
</dbReference>
<evidence type="ECO:0000313" key="4">
    <source>
        <dbReference type="Proteomes" id="UP000295122"/>
    </source>
</evidence>
<dbReference type="EMBL" id="SNZR01000011">
    <property type="protein sequence ID" value="TDR93494.1"/>
    <property type="molecule type" value="Genomic_DNA"/>
</dbReference>
<accession>A0A4R7C4Q3</accession>
<dbReference type="Pfam" id="PF01903">
    <property type="entry name" value="CbiX"/>
    <property type="match status" value="1"/>
</dbReference>